<evidence type="ECO:0000313" key="7">
    <source>
        <dbReference type="Proteomes" id="UP000038055"/>
    </source>
</evidence>
<gene>
    <name evidence="6" type="ORF">CCYN2B_120171</name>
</gene>
<name>A0A0B7H5L6_9FLAO</name>
<dbReference type="GO" id="GO:0006950">
    <property type="term" value="P:response to stress"/>
    <property type="evidence" value="ECO:0007669"/>
    <property type="project" value="UniProtKB-ARBA"/>
</dbReference>
<comment type="catalytic activity">
    <reaction evidence="1">
        <text>ATP + H2O = AMP + diphosphate + H(+)</text>
        <dbReference type="Rhea" id="RHEA:14245"/>
        <dbReference type="ChEBI" id="CHEBI:15377"/>
        <dbReference type="ChEBI" id="CHEBI:15378"/>
        <dbReference type="ChEBI" id="CHEBI:30616"/>
        <dbReference type="ChEBI" id="CHEBI:33019"/>
        <dbReference type="ChEBI" id="CHEBI:456215"/>
        <dbReference type="EC" id="3.6.1.8"/>
    </reaction>
</comment>
<dbReference type="InterPro" id="IPR048015">
    <property type="entry name" value="NTP-PPase_MazG-like_N"/>
</dbReference>
<dbReference type="FunFam" id="1.10.287.1080:FF:000003">
    <property type="entry name" value="Nucleoside triphosphate pyrophosphohydrolase"/>
    <property type="match status" value="1"/>
</dbReference>
<dbReference type="CDD" id="cd11529">
    <property type="entry name" value="NTP-PPase_MazG_Cterm"/>
    <property type="match status" value="1"/>
</dbReference>
<organism evidence="6 7">
    <name type="scientific">Capnocytophaga cynodegmi</name>
    <dbReference type="NCBI Taxonomy" id="28189"/>
    <lineage>
        <taxon>Bacteria</taxon>
        <taxon>Pseudomonadati</taxon>
        <taxon>Bacteroidota</taxon>
        <taxon>Flavobacteriia</taxon>
        <taxon>Flavobacteriales</taxon>
        <taxon>Flavobacteriaceae</taxon>
        <taxon>Capnocytophaga</taxon>
    </lineage>
</organism>
<sequence>MNSRKEQLHAFERLLDIMDNLREKCPWDRKQTLQSLRHLTIEETYELGDAILDNNLKEIKKELGDLLLHIVFYSKIGSETNDFDIADVANSVCEKLIERHPHIYGDVKVENEEDVKRNWEKIKLKEGKKSVLEGVPKSLPALVKASRIQDKAAGVGFDWDSKEGVFDKIKEEINELHYEIEHKNKENIEKEFGDVLFSLINYARFLKINPEDALEKTNKKFIKRFQFLENKALQQGKSLKDMTLEEMEHFWQESKKMD</sequence>
<dbReference type="CDD" id="cd11528">
    <property type="entry name" value="NTP-PPase_MazG_Nterm"/>
    <property type="match status" value="1"/>
</dbReference>
<accession>A0A0B7H5L6</accession>
<dbReference type="GO" id="GO:0006203">
    <property type="term" value="P:dGTP catabolic process"/>
    <property type="evidence" value="ECO:0007669"/>
    <property type="project" value="TreeGrafter"/>
</dbReference>
<dbReference type="EC" id="3.6.1.8" evidence="3"/>
<feature type="domain" description="NTP pyrophosphohydrolase MazG-like" evidence="5">
    <location>
        <begin position="31"/>
        <end position="103"/>
    </location>
</feature>
<dbReference type="STRING" id="28189.CCYN74_110116"/>
<evidence type="ECO:0000259" key="5">
    <source>
        <dbReference type="Pfam" id="PF03819"/>
    </source>
</evidence>
<dbReference type="PANTHER" id="PTHR30522">
    <property type="entry name" value="NUCLEOSIDE TRIPHOSPHATE PYROPHOSPHOHYDROLASE"/>
    <property type="match status" value="1"/>
</dbReference>
<dbReference type="Proteomes" id="UP000038055">
    <property type="component" value="Unassembled WGS sequence"/>
</dbReference>
<dbReference type="RefSeq" id="WP_041990406.1">
    <property type="nucleotide sequence ID" value="NZ_CDOD01000004.1"/>
</dbReference>
<evidence type="ECO:0000256" key="3">
    <source>
        <dbReference type="ARBA" id="ARBA00066372"/>
    </source>
</evidence>
<reference evidence="7" key="1">
    <citation type="submission" date="2015-01" db="EMBL/GenBank/DDBJ databases">
        <authorList>
            <person name="MANFREDI Pablo"/>
        </authorList>
    </citation>
    <scope>NUCLEOTIDE SEQUENCE [LARGE SCALE GENOMIC DNA]</scope>
    <source>
        <strain evidence="7">Ccyn2B</strain>
    </source>
</reference>
<evidence type="ECO:0000256" key="1">
    <source>
        <dbReference type="ARBA" id="ARBA00052141"/>
    </source>
</evidence>
<protein>
    <recommendedName>
        <fullName evidence="4">Nucleoside triphosphate pyrophosphohydrolase</fullName>
        <ecNumber evidence="3">3.6.1.8</ecNumber>
    </recommendedName>
</protein>
<keyword evidence="7" id="KW-1185">Reference proteome</keyword>
<evidence type="ECO:0000256" key="4">
    <source>
        <dbReference type="ARBA" id="ARBA00074799"/>
    </source>
</evidence>
<evidence type="ECO:0000256" key="2">
    <source>
        <dbReference type="ARBA" id="ARBA00061115"/>
    </source>
</evidence>
<feature type="domain" description="NTP pyrophosphohydrolase MazG-like" evidence="5">
    <location>
        <begin position="166"/>
        <end position="224"/>
    </location>
</feature>
<dbReference type="NCBIfam" id="TIGR00444">
    <property type="entry name" value="mazG"/>
    <property type="match status" value="1"/>
</dbReference>
<dbReference type="InterPro" id="IPR011551">
    <property type="entry name" value="NTP_PyrPHydrolase_MazG"/>
</dbReference>
<dbReference type="GO" id="GO:0046076">
    <property type="term" value="P:dTTP catabolic process"/>
    <property type="evidence" value="ECO:0007669"/>
    <property type="project" value="TreeGrafter"/>
</dbReference>
<dbReference type="FunFam" id="1.10.287.1080:FF:000001">
    <property type="entry name" value="Nucleoside triphosphate pyrophosphohydrolase"/>
    <property type="match status" value="1"/>
</dbReference>
<dbReference type="EMBL" id="CDOD01000004">
    <property type="protein sequence ID" value="CEN32923.1"/>
    <property type="molecule type" value="Genomic_DNA"/>
</dbReference>
<dbReference type="eggNOG" id="COG3956">
    <property type="taxonomic scope" value="Bacteria"/>
</dbReference>
<dbReference type="Pfam" id="PF03819">
    <property type="entry name" value="MazG"/>
    <property type="match status" value="2"/>
</dbReference>
<dbReference type="GO" id="GO:0047693">
    <property type="term" value="F:ATP diphosphatase activity"/>
    <property type="evidence" value="ECO:0007669"/>
    <property type="project" value="UniProtKB-EC"/>
</dbReference>
<comment type="similarity">
    <text evidence="2">Belongs to the nucleoside triphosphate pyrophosphohydrolase family.</text>
</comment>
<proteinExistence type="inferred from homology"/>
<dbReference type="Gene3D" id="1.10.287.1080">
    <property type="entry name" value="MazG-like"/>
    <property type="match status" value="2"/>
</dbReference>
<dbReference type="PANTHER" id="PTHR30522:SF0">
    <property type="entry name" value="NUCLEOSIDE TRIPHOSPHATE PYROPHOSPHOHYDROLASE"/>
    <property type="match status" value="1"/>
</dbReference>
<dbReference type="GO" id="GO:0046061">
    <property type="term" value="P:dATP catabolic process"/>
    <property type="evidence" value="ECO:0007669"/>
    <property type="project" value="TreeGrafter"/>
</dbReference>
<dbReference type="SUPFAM" id="SSF101386">
    <property type="entry name" value="all-alpha NTP pyrophosphatases"/>
    <property type="match status" value="2"/>
</dbReference>
<dbReference type="InterPro" id="IPR004518">
    <property type="entry name" value="MazG-like_dom"/>
</dbReference>
<dbReference type="InterPro" id="IPR048011">
    <property type="entry name" value="NTP-PPase_MazG-like_C"/>
</dbReference>
<evidence type="ECO:0000313" key="6">
    <source>
        <dbReference type="EMBL" id="CEN32923.1"/>
    </source>
</evidence>
<dbReference type="GO" id="GO:0046047">
    <property type="term" value="P:TTP catabolic process"/>
    <property type="evidence" value="ECO:0007669"/>
    <property type="project" value="TreeGrafter"/>
</dbReference>
<dbReference type="NCBIfam" id="NF007113">
    <property type="entry name" value="PRK09562.1"/>
    <property type="match status" value="1"/>
</dbReference>
<dbReference type="GO" id="GO:0046081">
    <property type="term" value="P:dUTP catabolic process"/>
    <property type="evidence" value="ECO:0007669"/>
    <property type="project" value="TreeGrafter"/>
</dbReference>
<dbReference type="AlphaFoldDB" id="A0A0B7H5L6"/>
<dbReference type="GO" id="GO:0046052">
    <property type="term" value="P:UTP catabolic process"/>
    <property type="evidence" value="ECO:0007669"/>
    <property type="project" value="TreeGrafter"/>
</dbReference>